<evidence type="ECO:0000313" key="8">
    <source>
        <dbReference type="EMBL" id="RIA84925.1"/>
    </source>
</evidence>
<evidence type="ECO:0000256" key="1">
    <source>
        <dbReference type="ARBA" id="ARBA00012417"/>
    </source>
</evidence>
<dbReference type="GO" id="GO:0003887">
    <property type="term" value="F:DNA-directed DNA polymerase activity"/>
    <property type="evidence" value="ECO:0007669"/>
    <property type="project" value="UniProtKB-KW"/>
</dbReference>
<feature type="compositionally biased region" description="Acidic residues" evidence="6">
    <location>
        <begin position="193"/>
        <end position="210"/>
    </location>
</feature>
<evidence type="ECO:0000256" key="4">
    <source>
        <dbReference type="ARBA" id="ARBA00022932"/>
    </source>
</evidence>
<dbReference type="GO" id="GO:0003677">
    <property type="term" value="F:DNA binding"/>
    <property type="evidence" value="ECO:0007669"/>
    <property type="project" value="InterPro"/>
</dbReference>
<evidence type="ECO:0000256" key="3">
    <source>
        <dbReference type="ARBA" id="ARBA00022695"/>
    </source>
</evidence>
<dbReference type="OrthoDB" id="10448564at2759"/>
<dbReference type="EMBL" id="QKYT01000459">
    <property type="protein sequence ID" value="RIA84925.1"/>
    <property type="molecule type" value="Genomic_DNA"/>
</dbReference>
<dbReference type="EC" id="2.7.7.7" evidence="1"/>
<keyword evidence="9" id="KW-1185">Reference proteome</keyword>
<organism evidence="8 9">
    <name type="scientific">Glomus cerebriforme</name>
    <dbReference type="NCBI Taxonomy" id="658196"/>
    <lineage>
        <taxon>Eukaryota</taxon>
        <taxon>Fungi</taxon>
        <taxon>Fungi incertae sedis</taxon>
        <taxon>Mucoromycota</taxon>
        <taxon>Glomeromycotina</taxon>
        <taxon>Glomeromycetes</taxon>
        <taxon>Glomerales</taxon>
        <taxon>Glomeraceae</taxon>
        <taxon>Glomus</taxon>
    </lineage>
</organism>
<dbReference type="InterPro" id="IPR006134">
    <property type="entry name" value="DNA-dir_DNA_pol_B_multi_dom"/>
</dbReference>
<comment type="caution">
    <text evidence="8">The sequence shown here is derived from an EMBL/GenBank/DDBJ whole genome shotgun (WGS) entry which is preliminary data.</text>
</comment>
<feature type="domain" description="DNA-directed DNA polymerase family B multifunctional" evidence="7">
    <location>
        <begin position="60"/>
        <end position="129"/>
    </location>
</feature>
<reference evidence="8 9" key="1">
    <citation type="submission" date="2018-06" db="EMBL/GenBank/DDBJ databases">
        <title>Comparative genomics reveals the genomic features of Rhizophagus irregularis, R. cerebriforme, R. diaphanum and Gigaspora rosea, and their symbiotic lifestyle signature.</title>
        <authorList>
            <person name="Morin E."/>
            <person name="San Clemente H."/>
            <person name="Chen E.C.H."/>
            <person name="De La Providencia I."/>
            <person name="Hainaut M."/>
            <person name="Kuo A."/>
            <person name="Kohler A."/>
            <person name="Murat C."/>
            <person name="Tang N."/>
            <person name="Roy S."/>
            <person name="Loubradou J."/>
            <person name="Henrissat B."/>
            <person name="Grigoriev I.V."/>
            <person name="Corradi N."/>
            <person name="Roux C."/>
            <person name="Martin F.M."/>
        </authorList>
    </citation>
    <scope>NUCLEOTIDE SEQUENCE [LARGE SCALE GENOMIC DNA]</scope>
    <source>
        <strain evidence="8 9">DAOM 227022</strain>
    </source>
</reference>
<keyword evidence="4" id="KW-0239">DNA-directed DNA polymerase</keyword>
<evidence type="ECO:0000313" key="9">
    <source>
        <dbReference type="Proteomes" id="UP000265703"/>
    </source>
</evidence>
<evidence type="ECO:0000259" key="7">
    <source>
        <dbReference type="Pfam" id="PF00136"/>
    </source>
</evidence>
<dbReference type="Gene3D" id="3.90.1600.10">
    <property type="entry name" value="Palm domain of DNA polymerase"/>
    <property type="match status" value="1"/>
</dbReference>
<dbReference type="InterPro" id="IPR023211">
    <property type="entry name" value="DNA_pol_palm_dom_sf"/>
</dbReference>
<sequence length="243" mass="28111">MKGLYPKVLEELLIRRNSLKRRLAQLKDKKEELEKEISLAEAKGEDITDALKSKYSSVCFNVTCLNIKQLALKVYMNTFYGEDGNSGFLFFLQALAGGVTLAGQQNIKLIANLIRSKRFGVKYGNTNSLYLVCPEKYFWEYDKKYILEKISKKKYWKEMVEISMKPSSEIVLRILKKLKDGNKVGNNKADNDKIDEDDLDEDKEDEDKIDEDEVSKIRDVLALKLAEKWIRGYIKNLCDGLKR</sequence>
<feature type="region of interest" description="Disordered" evidence="6">
    <location>
        <begin position="186"/>
        <end position="210"/>
    </location>
</feature>
<dbReference type="Proteomes" id="UP000265703">
    <property type="component" value="Unassembled WGS sequence"/>
</dbReference>
<keyword evidence="5" id="KW-0175">Coiled coil</keyword>
<dbReference type="Pfam" id="PF00136">
    <property type="entry name" value="DNA_pol_B"/>
    <property type="match status" value="1"/>
</dbReference>
<keyword evidence="2" id="KW-0808">Transferase</keyword>
<gene>
    <name evidence="8" type="ORF">C1645_741957</name>
</gene>
<dbReference type="GO" id="GO:0000166">
    <property type="term" value="F:nucleotide binding"/>
    <property type="evidence" value="ECO:0007669"/>
    <property type="project" value="InterPro"/>
</dbReference>
<feature type="coiled-coil region" evidence="5">
    <location>
        <begin position="9"/>
        <end position="50"/>
    </location>
</feature>
<keyword evidence="3" id="KW-0548">Nucleotidyltransferase</keyword>
<evidence type="ECO:0000256" key="5">
    <source>
        <dbReference type="SAM" id="Coils"/>
    </source>
</evidence>
<proteinExistence type="predicted"/>
<protein>
    <recommendedName>
        <fullName evidence="1">DNA-directed DNA polymerase</fullName>
        <ecNumber evidence="1">2.7.7.7</ecNumber>
    </recommendedName>
</protein>
<name>A0A397SLE0_9GLOM</name>
<dbReference type="SUPFAM" id="SSF56672">
    <property type="entry name" value="DNA/RNA polymerases"/>
    <property type="match status" value="1"/>
</dbReference>
<accession>A0A397SLE0</accession>
<dbReference type="InterPro" id="IPR043502">
    <property type="entry name" value="DNA/RNA_pol_sf"/>
</dbReference>
<evidence type="ECO:0000256" key="6">
    <source>
        <dbReference type="SAM" id="MobiDB-lite"/>
    </source>
</evidence>
<dbReference type="AlphaFoldDB" id="A0A397SLE0"/>
<evidence type="ECO:0000256" key="2">
    <source>
        <dbReference type="ARBA" id="ARBA00022679"/>
    </source>
</evidence>